<accession>A0A1S3Z5H3</accession>
<dbReference type="GO" id="GO:0000976">
    <property type="term" value="F:transcription cis-regulatory region binding"/>
    <property type="evidence" value="ECO:0000318"/>
    <property type="project" value="GO_Central"/>
</dbReference>
<dbReference type="GO" id="GO:0010597">
    <property type="term" value="P:green leaf volatile biosynthetic process"/>
    <property type="evidence" value="ECO:0007669"/>
    <property type="project" value="UniProtKB-ARBA"/>
</dbReference>
<dbReference type="Pfam" id="PF00249">
    <property type="entry name" value="Myb_DNA-binding"/>
    <property type="match status" value="2"/>
</dbReference>
<evidence type="ECO:0000256" key="1">
    <source>
        <dbReference type="ARBA" id="ARBA00004123"/>
    </source>
</evidence>
<dbReference type="GO" id="GO:0005634">
    <property type="term" value="C:nucleus"/>
    <property type="evidence" value="ECO:0000318"/>
    <property type="project" value="GO_Central"/>
</dbReference>
<evidence type="ECO:0000259" key="8">
    <source>
        <dbReference type="PROSITE" id="PS50090"/>
    </source>
</evidence>
<dbReference type="InterPro" id="IPR001005">
    <property type="entry name" value="SANT/Myb"/>
</dbReference>
<keyword evidence="3" id="KW-0805">Transcription regulation</keyword>
<dbReference type="CDD" id="cd00167">
    <property type="entry name" value="SANT"/>
    <property type="match status" value="2"/>
</dbReference>
<dbReference type="OrthoDB" id="2143914at2759"/>
<dbReference type="RefSeq" id="XP_016459653.1">
    <property type="nucleotide sequence ID" value="XM_016604167.2"/>
</dbReference>
<feature type="region of interest" description="Disordered" evidence="7">
    <location>
        <begin position="129"/>
        <end position="164"/>
    </location>
</feature>
<evidence type="ECO:0000256" key="4">
    <source>
        <dbReference type="ARBA" id="ARBA00023125"/>
    </source>
</evidence>
<reference evidence="11" key="2">
    <citation type="submission" date="2025-08" db="UniProtKB">
        <authorList>
            <consortium name="RefSeq"/>
        </authorList>
    </citation>
    <scope>IDENTIFICATION</scope>
    <source>
        <tissue evidence="11">Leaf</tissue>
    </source>
</reference>
<evidence type="ECO:0000256" key="6">
    <source>
        <dbReference type="ARBA" id="ARBA00023242"/>
    </source>
</evidence>
<evidence type="ECO:0000256" key="5">
    <source>
        <dbReference type="ARBA" id="ARBA00023163"/>
    </source>
</evidence>
<dbReference type="GO" id="GO:0030154">
    <property type="term" value="P:cell differentiation"/>
    <property type="evidence" value="ECO:0000318"/>
    <property type="project" value="GO_Central"/>
</dbReference>
<dbReference type="InterPro" id="IPR009057">
    <property type="entry name" value="Homeodomain-like_sf"/>
</dbReference>
<dbReference type="PROSITE" id="PS50090">
    <property type="entry name" value="MYB_LIKE"/>
    <property type="match status" value="2"/>
</dbReference>
<gene>
    <name evidence="11" type="primary">LOC107783191</name>
</gene>
<organism evidence="10 11">
    <name type="scientific">Nicotiana tabacum</name>
    <name type="common">Common tobacco</name>
    <dbReference type="NCBI Taxonomy" id="4097"/>
    <lineage>
        <taxon>Eukaryota</taxon>
        <taxon>Viridiplantae</taxon>
        <taxon>Streptophyta</taxon>
        <taxon>Embryophyta</taxon>
        <taxon>Tracheophyta</taxon>
        <taxon>Spermatophyta</taxon>
        <taxon>Magnoliopsida</taxon>
        <taxon>eudicotyledons</taxon>
        <taxon>Gunneridae</taxon>
        <taxon>Pentapetalae</taxon>
        <taxon>asterids</taxon>
        <taxon>lamiids</taxon>
        <taxon>Solanales</taxon>
        <taxon>Solanaceae</taxon>
        <taxon>Nicotianoideae</taxon>
        <taxon>Nicotianeae</taxon>
        <taxon>Nicotiana</taxon>
    </lineage>
</organism>
<feature type="domain" description="Myb-like" evidence="8">
    <location>
        <begin position="9"/>
        <end position="61"/>
    </location>
</feature>
<dbReference type="GO" id="GO:0006355">
    <property type="term" value="P:regulation of DNA-templated transcription"/>
    <property type="evidence" value="ECO:0000318"/>
    <property type="project" value="GO_Central"/>
</dbReference>
<evidence type="ECO:0000256" key="3">
    <source>
        <dbReference type="ARBA" id="ARBA00023015"/>
    </source>
</evidence>
<feature type="domain" description="Myb-like" evidence="8">
    <location>
        <begin position="62"/>
        <end position="112"/>
    </location>
</feature>
<evidence type="ECO:0000259" key="9">
    <source>
        <dbReference type="PROSITE" id="PS51294"/>
    </source>
</evidence>
<dbReference type="PaxDb" id="4097-A0A1S3Z5H3"/>
<keyword evidence="4" id="KW-0238">DNA-binding</keyword>
<keyword evidence="6" id="KW-0539">Nucleus</keyword>
<evidence type="ECO:0000313" key="11">
    <source>
        <dbReference type="RefSeq" id="XP_016459653.1"/>
    </source>
</evidence>
<dbReference type="SMART" id="SM00717">
    <property type="entry name" value="SANT"/>
    <property type="match status" value="2"/>
</dbReference>
<dbReference type="STRING" id="4097.A0A1S3Z5H3"/>
<dbReference type="Proteomes" id="UP000790787">
    <property type="component" value="Chromosome 5"/>
</dbReference>
<comment type="subcellular location">
    <subcellularLocation>
        <location evidence="1">Nucleus</location>
    </subcellularLocation>
</comment>
<keyword evidence="2" id="KW-0677">Repeat</keyword>
<proteinExistence type="predicted"/>
<dbReference type="SMR" id="A0A1S3Z5H3"/>
<evidence type="ECO:0000256" key="2">
    <source>
        <dbReference type="ARBA" id="ARBA00022737"/>
    </source>
</evidence>
<evidence type="ECO:0000256" key="7">
    <source>
        <dbReference type="SAM" id="MobiDB-lite"/>
    </source>
</evidence>
<dbReference type="SUPFAM" id="SSF46689">
    <property type="entry name" value="Homeodomain-like"/>
    <property type="match status" value="1"/>
</dbReference>
<dbReference type="GO" id="GO:0051707">
    <property type="term" value="P:response to other organism"/>
    <property type="evidence" value="ECO:0007669"/>
    <property type="project" value="UniProtKB-ARBA"/>
</dbReference>
<feature type="domain" description="HTH myb-type" evidence="9">
    <location>
        <begin position="9"/>
        <end position="61"/>
    </location>
</feature>
<sequence length="297" mass="34234">MGRKPCCSKEGLRKGTWTAKEDKLLTDYIKEHGEVGWRSLPVKAGLLRCGKSCRLRWVNYLKPGIKRGNFTTEEEDLIVRLYNLLGSRWSLIAGRIPGRTDNEIKNYWNTHLLKKLKSEGVEPKIHKSLAKHTKRQKEKANVSSQINQKGYKENKKRNKKGKIEENCNNIEDKEQVAKKTEEQCRNQDSVRVMSANNHDITCSSSSAGSTSEKETNCNNVHCSSSAQNLEENDNEIYEKLQVIDELLLNDNCLLPTECREFNSESQMLLMEFYEEYFQLVSENSCHFQDYAHSDLGF</sequence>
<dbReference type="Gene3D" id="1.10.10.60">
    <property type="entry name" value="Homeodomain-like"/>
    <property type="match status" value="2"/>
</dbReference>
<reference evidence="10" key="1">
    <citation type="journal article" date="2014" name="Nat. Commun.">
        <title>The tobacco genome sequence and its comparison with those of tomato and potato.</title>
        <authorList>
            <person name="Sierro N."/>
            <person name="Battey J.N."/>
            <person name="Ouadi S."/>
            <person name="Bakaher N."/>
            <person name="Bovet L."/>
            <person name="Willig A."/>
            <person name="Goepfert S."/>
            <person name="Peitsch M.C."/>
            <person name="Ivanov N.V."/>
        </authorList>
    </citation>
    <scope>NUCLEOTIDE SEQUENCE [LARGE SCALE GENOMIC DNA]</scope>
</reference>
<dbReference type="FunFam" id="1.10.10.60:FF:000001">
    <property type="entry name" value="MYB-related transcription factor"/>
    <property type="match status" value="1"/>
</dbReference>
<dbReference type="FunFam" id="1.10.10.60:FF:000394">
    <property type="entry name" value="MYB transcription factor"/>
    <property type="match status" value="1"/>
</dbReference>
<dbReference type="AlphaFoldDB" id="A0A1S3Z5H3"/>
<dbReference type="RefSeq" id="XP_016459653.1">
    <property type="nucleotide sequence ID" value="XM_016604167.1"/>
</dbReference>
<dbReference type="InterPro" id="IPR015495">
    <property type="entry name" value="Myb_TF_plants"/>
</dbReference>
<evidence type="ECO:0000313" key="10">
    <source>
        <dbReference type="Proteomes" id="UP000790787"/>
    </source>
</evidence>
<dbReference type="GeneID" id="107783191"/>
<feature type="domain" description="HTH myb-type" evidence="9">
    <location>
        <begin position="62"/>
        <end position="116"/>
    </location>
</feature>
<dbReference type="PROSITE" id="PS51294">
    <property type="entry name" value="HTH_MYB"/>
    <property type="match status" value="2"/>
</dbReference>
<dbReference type="PANTHER" id="PTHR47999:SF4">
    <property type="entry name" value="MYB TRANSCRIPTION FACTOR MYB185"/>
    <property type="match status" value="1"/>
</dbReference>
<dbReference type="KEGG" id="nta:107783191"/>
<keyword evidence="10" id="KW-1185">Reference proteome</keyword>
<dbReference type="InterPro" id="IPR017930">
    <property type="entry name" value="Myb_dom"/>
</dbReference>
<dbReference type="PANTHER" id="PTHR47999">
    <property type="entry name" value="TRANSCRIPTION FACTOR MYB8-RELATED-RELATED"/>
    <property type="match status" value="1"/>
</dbReference>
<protein>
    <submittedName>
        <fullName evidence="11">Myb-related protein 308-like</fullName>
    </submittedName>
    <submittedName>
        <fullName evidence="11">Uncharacterized protein LOC107783191</fullName>
    </submittedName>
</protein>
<keyword evidence="5" id="KW-0804">Transcription</keyword>
<name>A0A1S3Z5H3_TOBAC</name>
<dbReference type="OMA" id="NHDITCS"/>